<proteinExistence type="predicted"/>
<keyword evidence="2" id="KW-1185">Reference proteome</keyword>
<reference evidence="1" key="1">
    <citation type="submission" date="2021-06" db="EMBL/GenBank/DDBJ databases">
        <authorList>
            <person name="Hodson N. C."/>
            <person name="Mongue J. A."/>
            <person name="Jaron S. K."/>
        </authorList>
    </citation>
    <scope>NUCLEOTIDE SEQUENCE</scope>
</reference>
<dbReference type="EMBL" id="CAJVCH010569966">
    <property type="protein sequence ID" value="CAG7833641.1"/>
    <property type="molecule type" value="Genomic_DNA"/>
</dbReference>
<gene>
    <name evidence="1" type="ORF">AFUS01_LOCUS43243</name>
</gene>
<dbReference type="Proteomes" id="UP000708208">
    <property type="component" value="Unassembled WGS sequence"/>
</dbReference>
<accession>A0A8J2Q4R8</accession>
<name>A0A8J2Q4R8_9HEXA</name>
<dbReference type="AlphaFoldDB" id="A0A8J2Q4R8"/>
<sequence>MSSRILEWSPEPHSFKSKLYNNNLKIPKGARGFKVASAQSQKPQSNMIKVQNLDIHYMTVGTGENFLVCLPGTLGFAQLDYGFLMKG</sequence>
<organism evidence="1 2">
    <name type="scientific">Allacma fusca</name>
    <dbReference type="NCBI Taxonomy" id="39272"/>
    <lineage>
        <taxon>Eukaryota</taxon>
        <taxon>Metazoa</taxon>
        <taxon>Ecdysozoa</taxon>
        <taxon>Arthropoda</taxon>
        <taxon>Hexapoda</taxon>
        <taxon>Collembola</taxon>
        <taxon>Symphypleona</taxon>
        <taxon>Sminthuridae</taxon>
        <taxon>Allacma</taxon>
    </lineage>
</organism>
<protein>
    <submittedName>
        <fullName evidence="1">Uncharacterized protein</fullName>
    </submittedName>
</protein>
<comment type="caution">
    <text evidence="1">The sequence shown here is derived from an EMBL/GenBank/DDBJ whole genome shotgun (WGS) entry which is preliminary data.</text>
</comment>
<evidence type="ECO:0000313" key="2">
    <source>
        <dbReference type="Proteomes" id="UP000708208"/>
    </source>
</evidence>
<evidence type="ECO:0000313" key="1">
    <source>
        <dbReference type="EMBL" id="CAG7833641.1"/>
    </source>
</evidence>